<dbReference type="RefSeq" id="WP_013171316.1">
    <property type="nucleotide sequence ID" value="NC_014219.1"/>
</dbReference>
<dbReference type="STRING" id="439292.Bsel_0347"/>
<dbReference type="eggNOG" id="COG0607">
    <property type="taxonomic scope" value="Bacteria"/>
</dbReference>
<dbReference type="KEGG" id="bse:Bsel_0347"/>
<protein>
    <submittedName>
        <fullName evidence="3">Rhodanese domain protein</fullName>
    </submittedName>
</protein>
<organism evidence="3 4">
    <name type="scientific">Bacillus selenitireducens (strain ATCC 700615 / DSM 15326 / MLS10)</name>
    <dbReference type="NCBI Taxonomy" id="439292"/>
    <lineage>
        <taxon>Bacteria</taxon>
        <taxon>Bacillati</taxon>
        <taxon>Bacillota</taxon>
        <taxon>Bacilli</taxon>
        <taxon>Bacillales</taxon>
        <taxon>Bacillaceae</taxon>
        <taxon>Salisediminibacterium</taxon>
    </lineage>
</organism>
<keyword evidence="1" id="KW-0732">Signal</keyword>
<dbReference type="EMBL" id="CP001791">
    <property type="protein sequence ID" value="ADH97887.1"/>
    <property type="molecule type" value="Genomic_DNA"/>
</dbReference>
<dbReference type="PANTHER" id="PTHR43031">
    <property type="entry name" value="FAD-DEPENDENT OXIDOREDUCTASE"/>
    <property type="match status" value="1"/>
</dbReference>
<dbReference type="InterPro" id="IPR050229">
    <property type="entry name" value="GlpE_sulfurtransferase"/>
</dbReference>
<dbReference type="PROSITE" id="PS50206">
    <property type="entry name" value="RHODANESE_3"/>
    <property type="match status" value="1"/>
</dbReference>
<dbReference type="SMART" id="SM00450">
    <property type="entry name" value="RHOD"/>
    <property type="match status" value="1"/>
</dbReference>
<reference evidence="3" key="1">
    <citation type="submission" date="2009-10" db="EMBL/GenBank/DDBJ databases">
        <title>Complete sequence of Bacillus selenitireducens MLS10.</title>
        <authorList>
            <consortium name="US DOE Joint Genome Institute"/>
            <person name="Lucas S."/>
            <person name="Copeland A."/>
            <person name="Lapidus A."/>
            <person name="Glavina del Rio T."/>
            <person name="Dalin E."/>
            <person name="Tice H."/>
            <person name="Bruce D."/>
            <person name="Goodwin L."/>
            <person name="Pitluck S."/>
            <person name="Sims D."/>
            <person name="Brettin T."/>
            <person name="Detter J.C."/>
            <person name="Han C."/>
            <person name="Larimer F."/>
            <person name="Land M."/>
            <person name="Hauser L."/>
            <person name="Kyrpides N."/>
            <person name="Ovchinnikova G."/>
            <person name="Stolz J."/>
        </authorList>
    </citation>
    <scope>NUCLEOTIDE SEQUENCE [LARGE SCALE GENOMIC DNA]</scope>
    <source>
        <strain evidence="3">MLS10</strain>
    </source>
</reference>
<dbReference type="PROSITE" id="PS51257">
    <property type="entry name" value="PROKAR_LIPOPROTEIN"/>
    <property type="match status" value="1"/>
</dbReference>
<dbReference type="Proteomes" id="UP000000271">
    <property type="component" value="Chromosome"/>
</dbReference>
<evidence type="ECO:0000259" key="2">
    <source>
        <dbReference type="PROSITE" id="PS50206"/>
    </source>
</evidence>
<keyword evidence="4" id="KW-1185">Reference proteome</keyword>
<dbReference type="SUPFAM" id="SSF52821">
    <property type="entry name" value="Rhodanese/Cell cycle control phosphatase"/>
    <property type="match status" value="1"/>
</dbReference>
<dbReference type="Pfam" id="PF00581">
    <property type="entry name" value="Rhodanese"/>
    <property type="match status" value="1"/>
</dbReference>
<dbReference type="PANTHER" id="PTHR43031:SF7">
    <property type="entry name" value="NITRIC OXIDE REDUCTASE FLRD-NAD(+) REDUCTASE"/>
    <property type="match status" value="1"/>
</dbReference>
<dbReference type="CDD" id="cd00158">
    <property type="entry name" value="RHOD"/>
    <property type="match status" value="1"/>
</dbReference>
<sequence length="128" mass="13941">MKQLLIVLSGLFLLGACGGTADLDGLNTMTATDLEAQTEQGLEDDVQYIDVRETDEFDEESIPGFENMPMALVMDNPSLLNEEEDVVILCNTQNRSKEVAEALIDAGFDHDRVIVVEGGISDYNGTVN</sequence>
<evidence type="ECO:0000313" key="4">
    <source>
        <dbReference type="Proteomes" id="UP000000271"/>
    </source>
</evidence>
<evidence type="ECO:0000313" key="3">
    <source>
        <dbReference type="EMBL" id="ADH97887.1"/>
    </source>
</evidence>
<evidence type="ECO:0000256" key="1">
    <source>
        <dbReference type="SAM" id="SignalP"/>
    </source>
</evidence>
<name>D6XWP5_BACIE</name>
<dbReference type="HOGENOM" id="CLU_089574_1_4_9"/>
<dbReference type="OrthoDB" id="9800872at2"/>
<feature type="domain" description="Rhodanese" evidence="2">
    <location>
        <begin position="42"/>
        <end position="128"/>
    </location>
</feature>
<proteinExistence type="predicted"/>
<dbReference type="InterPro" id="IPR036873">
    <property type="entry name" value="Rhodanese-like_dom_sf"/>
</dbReference>
<dbReference type="Gene3D" id="3.40.250.10">
    <property type="entry name" value="Rhodanese-like domain"/>
    <property type="match status" value="1"/>
</dbReference>
<accession>D6XWP5</accession>
<dbReference type="AlphaFoldDB" id="D6XWP5"/>
<feature type="chain" id="PRO_5039109495" evidence="1">
    <location>
        <begin position="22"/>
        <end position="128"/>
    </location>
</feature>
<feature type="signal peptide" evidence="1">
    <location>
        <begin position="1"/>
        <end position="21"/>
    </location>
</feature>
<dbReference type="InterPro" id="IPR001763">
    <property type="entry name" value="Rhodanese-like_dom"/>
</dbReference>
<gene>
    <name evidence="3" type="ordered locus">Bsel_0347</name>
</gene>